<evidence type="ECO:0000313" key="7">
    <source>
        <dbReference type="EMBL" id="SNS94333.1"/>
    </source>
</evidence>
<evidence type="ECO:0000256" key="2">
    <source>
        <dbReference type="ARBA" id="ARBA00022629"/>
    </source>
</evidence>
<evidence type="ECO:0000256" key="4">
    <source>
        <dbReference type="ARBA" id="ARBA00022777"/>
    </source>
</evidence>
<feature type="domain" description="Carbohydrate kinase FGGY N-terminal" evidence="5">
    <location>
        <begin position="10"/>
        <end position="254"/>
    </location>
</feature>
<dbReference type="Pfam" id="PF00370">
    <property type="entry name" value="FGGY_N"/>
    <property type="match status" value="1"/>
</dbReference>
<gene>
    <name evidence="7" type="ORF">SAMN05421642_107113</name>
</gene>
<evidence type="ECO:0000259" key="6">
    <source>
        <dbReference type="Pfam" id="PF02782"/>
    </source>
</evidence>
<dbReference type="InterPro" id="IPR018485">
    <property type="entry name" value="FGGY_C"/>
</dbReference>
<dbReference type="SUPFAM" id="SSF53067">
    <property type="entry name" value="Actin-like ATPase domain"/>
    <property type="match status" value="2"/>
</dbReference>
<keyword evidence="3" id="KW-0808">Transferase</keyword>
<dbReference type="Proteomes" id="UP000198327">
    <property type="component" value="Unassembled WGS sequence"/>
</dbReference>
<accession>A0A239IMQ1</accession>
<comment type="similarity">
    <text evidence="1">Belongs to the FGGY kinase family.</text>
</comment>
<proteinExistence type="inferred from homology"/>
<dbReference type="RefSeq" id="WP_245865636.1">
    <property type="nucleotide sequence ID" value="NZ_FZOW01000007.1"/>
</dbReference>
<dbReference type="PANTHER" id="PTHR43095:SF5">
    <property type="entry name" value="XYLULOSE KINASE"/>
    <property type="match status" value="1"/>
</dbReference>
<dbReference type="STRING" id="398843.A3K89_10895"/>
<sequence>MGELSGRTVLIGVDKGTSSIKTIAVDAFTGELLAESGCPTPSIRTGSDRHEEDCEKTWKTTARTISDVVAQLPAGTAYLALGVTGHMGGLWALDDDGLPVGNAICWPDARATDVLDDVIGRDAEGTLYSLGGNAMIPGMPYPLLAWTKVHDPERYARISTVFMAKDYVNYRLTGVIATEESDLSFWPCDLAARTTSDTIFDAFGIPEAVRFVPPVRSSAAVLGQVTAEASELTGLPVGTVVAAGCGDATANMIGIGAQGDGQATTTLGTSLMNGTSSAEPLFDPPGVGFSFLMPDGRWQRQITNSGGGTLCLDWVVQTFCGDTASDIADGRTTFGSVVEHAAATTQPGNSGLIFHPYLNTAGATAPFVNVQARGSFVGFGPDTSGDQLIRAVLEGTALAIRDCYEAMPTDITEIRLTGGGARSAAWCQVIANVMQKQMVVPDVAESGALGAAMLAGVAVDHYRDLAHATTTLVRDGAVYDPDPTTSTTYEDMFATYRALLGPLAPAWARQFAFSHSGKENQ</sequence>
<dbReference type="InterPro" id="IPR000577">
    <property type="entry name" value="Carb_kinase_FGGY"/>
</dbReference>
<dbReference type="Gene3D" id="3.30.420.40">
    <property type="match status" value="2"/>
</dbReference>
<protein>
    <submittedName>
        <fullName evidence="7">Xylulokinase</fullName>
    </submittedName>
</protein>
<dbReference type="EMBL" id="FZOW01000007">
    <property type="protein sequence ID" value="SNS94333.1"/>
    <property type="molecule type" value="Genomic_DNA"/>
</dbReference>
<dbReference type="Pfam" id="PF02782">
    <property type="entry name" value="FGGY_C"/>
    <property type="match status" value="1"/>
</dbReference>
<dbReference type="GO" id="GO:0042732">
    <property type="term" value="P:D-xylose metabolic process"/>
    <property type="evidence" value="ECO:0007669"/>
    <property type="project" value="UniProtKB-KW"/>
</dbReference>
<reference evidence="8" key="1">
    <citation type="submission" date="2017-06" db="EMBL/GenBank/DDBJ databases">
        <authorList>
            <person name="Varghese N."/>
            <person name="Submissions S."/>
        </authorList>
    </citation>
    <scope>NUCLEOTIDE SEQUENCE [LARGE SCALE GENOMIC DNA]</scope>
    <source>
        <strain evidence="8">JCM 23211</strain>
    </source>
</reference>
<dbReference type="AlphaFoldDB" id="A0A239IMQ1"/>
<dbReference type="InterPro" id="IPR043129">
    <property type="entry name" value="ATPase_NBD"/>
</dbReference>
<evidence type="ECO:0000259" key="5">
    <source>
        <dbReference type="Pfam" id="PF00370"/>
    </source>
</evidence>
<dbReference type="GO" id="GO:0016301">
    <property type="term" value="F:kinase activity"/>
    <property type="evidence" value="ECO:0007669"/>
    <property type="project" value="UniProtKB-KW"/>
</dbReference>
<dbReference type="InterPro" id="IPR050406">
    <property type="entry name" value="FGGY_Carb_Kinase"/>
</dbReference>
<evidence type="ECO:0000256" key="1">
    <source>
        <dbReference type="ARBA" id="ARBA00009156"/>
    </source>
</evidence>
<dbReference type="InterPro" id="IPR018484">
    <property type="entry name" value="FGGY_N"/>
</dbReference>
<dbReference type="CDD" id="cd07802">
    <property type="entry name" value="ASKHA_NBD_FGGY_EcLyxK-like"/>
    <property type="match status" value="1"/>
</dbReference>
<dbReference type="PANTHER" id="PTHR43095">
    <property type="entry name" value="SUGAR KINASE"/>
    <property type="match status" value="1"/>
</dbReference>
<keyword evidence="2" id="KW-0119">Carbohydrate metabolism</keyword>
<evidence type="ECO:0000256" key="3">
    <source>
        <dbReference type="ARBA" id="ARBA00022679"/>
    </source>
</evidence>
<organism evidence="7 8">
    <name type="scientific">Rhodococcoides kyotonense</name>
    <dbReference type="NCBI Taxonomy" id="398843"/>
    <lineage>
        <taxon>Bacteria</taxon>
        <taxon>Bacillati</taxon>
        <taxon>Actinomycetota</taxon>
        <taxon>Actinomycetes</taxon>
        <taxon>Mycobacteriales</taxon>
        <taxon>Nocardiaceae</taxon>
        <taxon>Rhodococcoides</taxon>
    </lineage>
</organism>
<keyword evidence="8" id="KW-1185">Reference proteome</keyword>
<evidence type="ECO:0000313" key="8">
    <source>
        <dbReference type="Proteomes" id="UP000198327"/>
    </source>
</evidence>
<dbReference type="PIRSF" id="PIRSF000538">
    <property type="entry name" value="GlpK"/>
    <property type="match status" value="1"/>
</dbReference>
<keyword evidence="2" id="KW-0859">Xylose metabolism</keyword>
<feature type="domain" description="Carbohydrate kinase FGGY C-terminal" evidence="6">
    <location>
        <begin position="265"/>
        <end position="458"/>
    </location>
</feature>
<name>A0A239IMQ1_9NOCA</name>
<keyword evidence="4 7" id="KW-0418">Kinase</keyword>